<dbReference type="EC" id="5.1.3.13" evidence="1"/>
<reference evidence="2 3" key="1">
    <citation type="journal article" date="2024" name="Int. J. Syst. Evol. Microbiol.">
        <title>Paenibacillus hexagrammi sp. nov., a novel bacterium isolated from the gut content of Hexagrammos agrammus.</title>
        <authorList>
            <person name="Jung H.K."/>
            <person name="Kim D.G."/>
            <person name="Zin H."/>
            <person name="Park J."/>
            <person name="Jung H."/>
            <person name="Kim Y.O."/>
            <person name="Kong H.J."/>
            <person name="Kim J.W."/>
            <person name="Kim Y.S."/>
        </authorList>
    </citation>
    <scope>NUCLEOTIDE SEQUENCE [LARGE SCALE GENOMIC DNA]</scope>
    <source>
        <strain evidence="2 3">YPD9-1</strain>
    </source>
</reference>
<dbReference type="InterPro" id="IPR014710">
    <property type="entry name" value="RmlC-like_jellyroll"/>
</dbReference>
<dbReference type="InterPro" id="IPR011051">
    <property type="entry name" value="RmlC_Cupin_sf"/>
</dbReference>
<gene>
    <name evidence="2" type="primary">rfbC</name>
    <name evidence="2" type="ORF">L0M14_10565</name>
</gene>
<organism evidence="2 3">
    <name type="scientific">Paenibacillus hexagrammi</name>
    <dbReference type="NCBI Taxonomy" id="2908839"/>
    <lineage>
        <taxon>Bacteria</taxon>
        <taxon>Bacillati</taxon>
        <taxon>Bacillota</taxon>
        <taxon>Bacilli</taxon>
        <taxon>Bacillales</taxon>
        <taxon>Paenibacillaceae</taxon>
        <taxon>Paenibacillus</taxon>
    </lineage>
</organism>
<proteinExistence type="inferred from homology"/>
<dbReference type="Gene3D" id="2.60.120.10">
    <property type="entry name" value="Jelly Rolls"/>
    <property type="match status" value="1"/>
</dbReference>
<dbReference type="EMBL" id="CP090978">
    <property type="protein sequence ID" value="UJF35498.1"/>
    <property type="molecule type" value="Genomic_DNA"/>
</dbReference>
<keyword evidence="1 2" id="KW-0413">Isomerase</keyword>
<dbReference type="SUPFAM" id="SSF51182">
    <property type="entry name" value="RmlC-like cupins"/>
    <property type="match status" value="1"/>
</dbReference>
<sequence>MIMIPGSLPGVYEITLSSNPDLRGYFQRLYDEQTFQEFGLHCNWVQENRSFSRKKGTIRGLHMQFGVHAETKLIRVSKGAIYDVFVDLRKDSPTFCMWDAVLLTEDNQRMVYIPKGFAHGFCTLVDDTEVVYKVDHVYSPAHEGGVYWKDETLRINWPILKPVISNKDQRLPSLEVFLNQHEDYQNRGRST</sequence>
<protein>
    <recommendedName>
        <fullName evidence="1">dTDP-4-dehydrorhamnose 3,5-epimerase</fullName>
        <ecNumber evidence="1">5.1.3.13</ecNumber>
    </recommendedName>
    <alternativeName>
        <fullName evidence="1">Thymidine diphospho-4-keto-rhamnose 3,5-epimerase</fullName>
    </alternativeName>
</protein>
<keyword evidence="3" id="KW-1185">Reference proteome</keyword>
<dbReference type="NCBIfam" id="TIGR01221">
    <property type="entry name" value="rmlC"/>
    <property type="match status" value="1"/>
</dbReference>
<comment type="similarity">
    <text evidence="1">Belongs to the dTDP-4-dehydrorhamnose 3,5-epimerase family.</text>
</comment>
<comment type="catalytic activity">
    <reaction evidence="1">
        <text>dTDP-4-dehydro-6-deoxy-alpha-D-glucose = dTDP-4-dehydro-beta-L-rhamnose</text>
        <dbReference type="Rhea" id="RHEA:16969"/>
        <dbReference type="ChEBI" id="CHEBI:57649"/>
        <dbReference type="ChEBI" id="CHEBI:62830"/>
        <dbReference type="EC" id="5.1.3.13"/>
    </reaction>
</comment>
<dbReference type="Pfam" id="PF00908">
    <property type="entry name" value="dTDP_sugar_isom"/>
    <property type="match status" value="1"/>
</dbReference>
<dbReference type="CDD" id="cd00438">
    <property type="entry name" value="cupin_RmlC"/>
    <property type="match status" value="1"/>
</dbReference>
<dbReference type="PANTHER" id="PTHR21047">
    <property type="entry name" value="DTDP-6-DEOXY-D-GLUCOSE-3,5 EPIMERASE"/>
    <property type="match status" value="1"/>
</dbReference>
<dbReference type="GO" id="GO:0008830">
    <property type="term" value="F:dTDP-4-dehydrorhamnose 3,5-epimerase activity"/>
    <property type="evidence" value="ECO:0007669"/>
    <property type="project" value="UniProtKB-EC"/>
</dbReference>
<name>A0ABY3SN68_9BACL</name>
<comment type="pathway">
    <text evidence="1">Carbohydrate biosynthesis; dTDP-L-rhamnose biosynthesis.</text>
</comment>
<accession>A0ABY3SN68</accession>
<evidence type="ECO:0000256" key="1">
    <source>
        <dbReference type="RuleBase" id="RU364069"/>
    </source>
</evidence>
<evidence type="ECO:0000313" key="2">
    <source>
        <dbReference type="EMBL" id="UJF35498.1"/>
    </source>
</evidence>
<dbReference type="InterPro" id="IPR000888">
    <property type="entry name" value="RmlC-like"/>
</dbReference>
<dbReference type="Proteomes" id="UP001649230">
    <property type="component" value="Chromosome"/>
</dbReference>
<comment type="subunit">
    <text evidence="1">Homodimer.</text>
</comment>
<dbReference type="PANTHER" id="PTHR21047:SF2">
    <property type="entry name" value="THYMIDINE DIPHOSPHO-4-KETO-RHAMNOSE 3,5-EPIMERASE"/>
    <property type="match status" value="1"/>
</dbReference>
<dbReference type="RefSeq" id="WP_235122064.1">
    <property type="nucleotide sequence ID" value="NZ_CP090978.1"/>
</dbReference>
<evidence type="ECO:0000313" key="3">
    <source>
        <dbReference type="Proteomes" id="UP001649230"/>
    </source>
</evidence>
<comment type="function">
    <text evidence="1">Catalyzes the epimerization of the C3' and C5'positions of dTDP-6-deoxy-D-xylo-4-hexulose, forming dTDP-6-deoxy-L-lyxo-4-hexulose.</text>
</comment>